<dbReference type="PROSITE" id="PS51257">
    <property type="entry name" value="PROKAR_LIPOPROTEIN"/>
    <property type="match status" value="1"/>
</dbReference>
<reference evidence="2 3" key="1">
    <citation type="submission" date="2013-04" db="EMBL/GenBank/DDBJ databases">
        <title>The Genome Sequence of Parabacteroides goldsteinii DSM 19448.</title>
        <authorList>
            <consortium name="The Broad Institute Genomics Platform"/>
            <person name="Earl A."/>
            <person name="Ward D."/>
            <person name="Feldgarden M."/>
            <person name="Gevers D."/>
            <person name="Martens E."/>
            <person name="Sakamoto M."/>
            <person name="Benno Y."/>
            <person name="Song Y."/>
            <person name="Liu C."/>
            <person name="Lee J."/>
            <person name="Bolanos M."/>
            <person name="Vaisanen M.L."/>
            <person name="Finegold S.M."/>
            <person name="Walker B."/>
            <person name="Young S."/>
            <person name="Zeng Q."/>
            <person name="Gargeya S."/>
            <person name="Fitzgerald M."/>
            <person name="Haas B."/>
            <person name="Abouelleil A."/>
            <person name="Allen A.W."/>
            <person name="Alvarado L."/>
            <person name="Arachchi H.M."/>
            <person name="Berlin A.M."/>
            <person name="Chapman S.B."/>
            <person name="Gainer-Dewar J."/>
            <person name="Goldberg J."/>
            <person name="Griggs A."/>
            <person name="Gujja S."/>
            <person name="Hansen M."/>
            <person name="Howarth C."/>
            <person name="Imamovic A."/>
            <person name="Ireland A."/>
            <person name="Larimer J."/>
            <person name="McCowan C."/>
            <person name="Murphy C."/>
            <person name="Pearson M."/>
            <person name="Poon T.W."/>
            <person name="Priest M."/>
            <person name="Roberts A."/>
            <person name="Saif S."/>
            <person name="Shea T."/>
            <person name="Sisk P."/>
            <person name="Sykes S."/>
            <person name="Wortman J."/>
            <person name="Nusbaum C."/>
            <person name="Birren B."/>
        </authorList>
    </citation>
    <scope>NUCLEOTIDE SEQUENCE [LARGE SCALE GENOMIC DNA]</scope>
    <source>
        <strain evidence="2 3">DSM 19448</strain>
    </source>
</reference>
<organism evidence="2 3">
    <name type="scientific">Parabacteroides goldsteinii DSM 19448 = WAL 12034</name>
    <dbReference type="NCBI Taxonomy" id="927665"/>
    <lineage>
        <taxon>Bacteria</taxon>
        <taxon>Pseudomonadati</taxon>
        <taxon>Bacteroidota</taxon>
        <taxon>Bacteroidia</taxon>
        <taxon>Bacteroidales</taxon>
        <taxon>Tannerellaceae</taxon>
        <taxon>Parabacteroides</taxon>
    </lineage>
</organism>
<dbReference type="GeneID" id="69984075"/>
<feature type="chain" id="PRO_5002489542" description="PepSY domain-containing protein" evidence="1">
    <location>
        <begin position="22"/>
        <end position="102"/>
    </location>
</feature>
<proteinExistence type="predicted"/>
<accession>A0A0F5JB17</accession>
<dbReference type="EMBL" id="AQHV01000012">
    <property type="protein sequence ID" value="KKB54923.1"/>
    <property type="molecule type" value="Genomic_DNA"/>
</dbReference>
<name>A0A0F5JB17_9BACT</name>
<dbReference type="Proteomes" id="UP000033047">
    <property type="component" value="Unassembled WGS sequence"/>
</dbReference>
<sequence length="102" mass="10743">MKKVLVVMAMVMGVGCMSAIAAETSVDSVACCQSTQDEYTKVEVADVPEVVKTAVEKAYAGQTIKEASVAEKDGAKTYKLVIATAEGTESTVTFNDKGEEVK</sequence>
<dbReference type="SUPFAM" id="SSF160574">
    <property type="entry name" value="BT0923-like"/>
    <property type="match status" value="1"/>
</dbReference>
<dbReference type="RefSeq" id="WP_010800535.1">
    <property type="nucleotide sequence ID" value="NZ_KQ033912.1"/>
</dbReference>
<evidence type="ECO:0000313" key="2">
    <source>
        <dbReference type="EMBL" id="KKB54923.1"/>
    </source>
</evidence>
<feature type="signal peptide" evidence="1">
    <location>
        <begin position="1"/>
        <end position="21"/>
    </location>
</feature>
<dbReference type="PATRIC" id="fig|927665.4.peg.2752"/>
<evidence type="ECO:0000256" key="1">
    <source>
        <dbReference type="SAM" id="SignalP"/>
    </source>
</evidence>
<protein>
    <recommendedName>
        <fullName evidence="4">PepSY domain-containing protein</fullName>
    </recommendedName>
</protein>
<dbReference type="AlphaFoldDB" id="A0A0F5JB17"/>
<gene>
    <name evidence="2" type="ORF">HMPREF1535_02676</name>
</gene>
<dbReference type="HOGENOM" id="CLU_155057_0_0_10"/>
<keyword evidence="1" id="KW-0732">Signal</keyword>
<dbReference type="Gene3D" id="3.10.450.360">
    <property type="match status" value="1"/>
</dbReference>
<evidence type="ECO:0008006" key="4">
    <source>
        <dbReference type="Google" id="ProtNLM"/>
    </source>
</evidence>
<comment type="caution">
    <text evidence="2">The sequence shown here is derived from an EMBL/GenBank/DDBJ whole genome shotgun (WGS) entry which is preliminary data.</text>
</comment>
<evidence type="ECO:0000313" key="3">
    <source>
        <dbReference type="Proteomes" id="UP000033047"/>
    </source>
</evidence>